<dbReference type="GO" id="GO:0000155">
    <property type="term" value="F:phosphorelay sensor kinase activity"/>
    <property type="evidence" value="ECO:0007669"/>
    <property type="project" value="InterPro"/>
</dbReference>
<evidence type="ECO:0000256" key="1">
    <source>
        <dbReference type="ARBA" id="ARBA00000085"/>
    </source>
</evidence>
<dbReference type="SMART" id="SM00388">
    <property type="entry name" value="HisKA"/>
    <property type="match status" value="1"/>
</dbReference>
<keyword evidence="5" id="KW-0808">Transferase</keyword>
<dbReference type="Gene3D" id="3.30.565.10">
    <property type="entry name" value="Histidine kinase-like ATPase, C-terminal domain"/>
    <property type="match status" value="1"/>
</dbReference>
<evidence type="ECO:0000256" key="2">
    <source>
        <dbReference type="ARBA" id="ARBA00004370"/>
    </source>
</evidence>
<accession>A0A9D0YUC0</accession>
<evidence type="ECO:0000256" key="4">
    <source>
        <dbReference type="ARBA" id="ARBA00022553"/>
    </source>
</evidence>
<comment type="subcellular location">
    <subcellularLocation>
        <location evidence="2">Membrane</location>
    </subcellularLocation>
</comment>
<evidence type="ECO:0000256" key="7">
    <source>
        <dbReference type="ARBA" id="ARBA00023012"/>
    </source>
</evidence>
<evidence type="ECO:0000256" key="6">
    <source>
        <dbReference type="ARBA" id="ARBA00022777"/>
    </source>
</evidence>
<dbReference type="Gene3D" id="1.10.287.130">
    <property type="match status" value="1"/>
</dbReference>
<dbReference type="PANTHER" id="PTHR43711">
    <property type="entry name" value="TWO-COMPONENT HISTIDINE KINASE"/>
    <property type="match status" value="1"/>
</dbReference>
<keyword evidence="6 11" id="KW-0418">Kinase</keyword>
<dbReference type="InterPro" id="IPR036097">
    <property type="entry name" value="HisK_dim/P_sf"/>
</dbReference>
<keyword evidence="4" id="KW-0597">Phosphoprotein</keyword>
<dbReference type="InterPro" id="IPR005467">
    <property type="entry name" value="His_kinase_dom"/>
</dbReference>
<dbReference type="GO" id="GO:0016020">
    <property type="term" value="C:membrane"/>
    <property type="evidence" value="ECO:0007669"/>
    <property type="project" value="UniProtKB-SubCell"/>
</dbReference>
<dbReference type="InterPro" id="IPR003661">
    <property type="entry name" value="HisK_dim/P_dom"/>
</dbReference>
<dbReference type="Pfam" id="PF02518">
    <property type="entry name" value="HATPase_c"/>
    <property type="match status" value="1"/>
</dbReference>
<feature type="transmembrane region" description="Helical" evidence="8">
    <location>
        <begin position="9"/>
        <end position="26"/>
    </location>
</feature>
<gene>
    <name evidence="11" type="ORF">IAD31_09730</name>
</gene>
<protein>
    <recommendedName>
        <fullName evidence="3">histidine kinase</fullName>
        <ecNumber evidence="3">2.7.13.3</ecNumber>
    </recommendedName>
</protein>
<evidence type="ECO:0000313" key="11">
    <source>
        <dbReference type="EMBL" id="HIQ61854.1"/>
    </source>
</evidence>
<reference evidence="11" key="2">
    <citation type="journal article" date="2021" name="PeerJ">
        <title>Extensive microbial diversity within the chicken gut microbiome revealed by metagenomics and culture.</title>
        <authorList>
            <person name="Gilroy R."/>
            <person name="Ravi A."/>
            <person name="Getino M."/>
            <person name="Pursley I."/>
            <person name="Horton D.L."/>
            <person name="Alikhan N.F."/>
            <person name="Baker D."/>
            <person name="Gharbi K."/>
            <person name="Hall N."/>
            <person name="Watson M."/>
            <person name="Adriaenssens E.M."/>
            <person name="Foster-Nyarko E."/>
            <person name="Jarju S."/>
            <person name="Secka A."/>
            <person name="Antonio M."/>
            <person name="Oren A."/>
            <person name="Chaudhuri R.R."/>
            <person name="La Ragione R."/>
            <person name="Hildebrand F."/>
            <person name="Pallen M.J."/>
        </authorList>
    </citation>
    <scope>NUCLEOTIDE SEQUENCE</scope>
    <source>
        <strain evidence="11">ChiGjej2B2-12916</strain>
    </source>
</reference>
<dbReference type="PROSITE" id="PS50885">
    <property type="entry name" value="HAMP"/>
    <property type="match status" value="1"/>
</dbReference>
<evidence type="ECO:0000259" key="10">
    <source>
        <dbReference type="PROSITE" id="PS50885"/>
    </source>
</evidence>
<dbReference type="InterPro" id="IPR003660">
    <property type="entry name" value="HAMP_dom"/>
</dbReference>
<dbReference type="EMBL" id="DVFO01000105">
    <property type="protein sequence ID" value="HIQ61854.1"/>
    <property type="molecule type" value="Genomic_DNA"/>
</dbReference>
<comment type="caution">
    <text evidence="11">The sequence shown here is derived from an EMBL/GenBank/DDBJ whole genome shotgun (WGS) entry which is preliminary data.</text>
</comment>
<dbReference type="SUPFAM" id="SSF55874">
    <property type="entry name" value="ATPase domain of HSP90 chaperone/DNA topoisomerase II/histidine kinase"/>
    <property type="match status" value="1"/>
</dbReference>
<dbReference type="InterPro" id="IPR036890">
    <property type="entry name" value="HATPase_C_sf"/>
</dbReference>
<evidence type="ECO:0000259" key="9">
    <source>
        <dbReference type="PROSITE" id="PS50109"/>
    </source>
</evidence>
<organism evidence="11 12">
    <name type="scientific">Candidatus Enterenecus faecium</name>
    <dbReference type="NCBI Taxonomy" id="2840780"/>
    <lineage>
        <taxon>Bacteria</taxon>
        <taxon>Bacillati</taxon>
        <taxon>Bacillota</taxon>
        <taxon>Clostridia</taxon>
        <taxon>Eubacteriales</taxon>
        <taxon>Candidatus Enterenecus</taxon>
    </lineage>
</organism>
<dbReference type="Proteomes" id="UP000886879">
    <property type="component" value="Unassembled WGS sequence"/>
</dbReference>
<dbReference type="PROSITE" id="PS50109">
    <property type="entry name" value="HIS_KIN"/>
    <property type="match status" value="1"/>
</dbReference>
<dbReference type="SUPFAM" id="SSF47384">
    <property type="entry name" value="Homodimeric domain of signal transducing histidine kinase"/>
    <property type="match status" value="1"/>
</dbReference>
<evidence type="ECO:0000256" key="5">
    <source>
        <dbReference type="ARBA" id="ARBA00022679"/>
    </source>
</evidence>
<keyword evidence="7" id="KW-0902">Two-component regulatory system</keyword>
<keyword evidence="8" id="KW-0812">Transmembrane</keyword>
<dbReference type="InterPro" id="IPR004358">
    <property type="entry name" value="Sig_transdc_His_kin-like_C"/>
</dbReference>
<dbReference type="CDD" id="cd00082">
    <property type="entry name" value="HisKA"/>
    <property type="match status" value="1"/>
</dbReference>
<sequence>MEHKTVTRLLYLALTGAATGFGYYLGGVQGLLLLPLCLGFWGLAEWNAARTDRELAQLSQTLNRILHGEEHLGVEEYSEGELGILRSEIHKMTVRLREQQQALQADKVYLANSLADLSHQLRTPLTSMNLVAELLYKEDLTPQRRAKLCRELYQLLSQMDWLVTTLLKLSKLEAGTIPFRSDTVPLEEVVRQAAAPFLIPMELREQTFSVDCSGSFTGDVHWTAEAVGNLIKNAMEHTPAGGSITVRGRENALFCELVVEDTGPGIDPQDLPHLFERFYRGSSRTSHGFGIGLSLTQRIVTGQGGTIQARNRTPQGAQFVLRFYKGTV</sequence>
<dbReference type="EC" id="2.7.13.3" evidence="3"/>
<feature type="domain" description="HAMP" evidence="10">
    <location>
        <begin position="49"/>
        <end position="101"/>
    </location>
</feature>
<comment type="catalytic activity">
    <reaction evidence="1">
        <text>ATP + protein L-histidine = ADP + protein N-phospho-L-histidine.</text>
        <dbReference type="EC" id="2.7.13.3"/>
    </reaction>
</comment>
<keyword evidence="8" id="KW-0472">Membrane</keyword>
<name>A0A9D0YUC0_9FIRM</name>
<dbReference type="Pfam" id="PF00512">
    <property type="entry name" value="HisKA"/>
    <property type="match status" value="1"/>
</dbReference>
<keyword evidence="8" id="KW-1133">Transmembrane helix</keyword>
<evidence type="ECO:0000256" key="8">
    <source>
        <dbReference type="SAM" id="Phobius"/>
    </source>
</evidence>
<dbReference type="AlphaFoldDB" id="A0A9D0YUC0"/>
<evidence type="ECO:0000313" key="12">
    <source>
        <dbReference type="Proteomes" id="UP000886879"/>
    </source>
</evidence>
<dbReference type="SMART" id="SM00387">
    <property type="entry name" value="HATPase_c"/>
    <property type="match status" value="1"/>
</dbReference>
<dbReference type="CDD" id="cd00075">
    <property type="entry name" value="HATPase"/>
    <property type="match status" value="1"/>
</dbReference>
<proteinExistence type="predicted"/>
<dbReference type="InterPro" id="IPR050736">
    <property type="entry name" value="Sensor_HK_Regulatory"/>
</dbReference>
<dbReference type="InterPro" id="IPR003594">
    <property type="entry name" value="HATPase_dom"/>
</dbReference>
<dbReference type="PANTHER" id="PTHR43711:SF26">
    <property type="entry name" value="SENSOR HISTIDINE KINASE RCSC"/>
    <property type="match status" value="1"/>
</dbReference>
<evidence type="ECO:0000256" key="3">
    <source>
        <dbReference type="ARBA" id="ARBA00012438"/>
    </source>
</evidence>
<dbReference type="PRINTS" id="PR00344">
    <property type="entry name" value="BCTRLSENSOR"/>
</dbReference>
<reference evidence="11" key="1">
    <citation type="submission" date="2020-10" db="EMBL/GenBank/DDBJ databases">
        <authorList>
            <person name="Gilroy R."/>
        </authorList>
    </citation>
    <scope>NUCLEOTIDE SEQUENCE</scope>
    <source>
        <strain evidence="11">ChiGjej2B2-12916</strain>
    </source>
</reference>
<feature type="domain" description="Histidine kinase" evidence="9">
    <location>
        <begin position="116"/>
        <end position="327"/>
    </location>
</feature>